<dbReference type="GO" id="GO:0005840">
    <property type="term" value="C:ribosome"/>
    <property type="evidence" value="ECO:0007669"/>
    <property type="project" value="UniProtKB-KW"/>
</dbReference>
<name>A0ABV8TUF9_9ACTN</name>
<feature type="domain" description="N-acetyltransferase" evidence="4">
    <location>
        <begin position="2"/>
        <end position="147"/>
    </location>
</feature>
<keyword evidence="6" id="KW-1185">Reference proteome</keyword>
<dbReference type="Gene3D" id="3.40.630.30">
    <property type="match status" value="1"/>
</dbReference>
<dbReference type="InterPro" id="IPR050832">
    <property type="entry name" value="Bact_Acetyltransf"/>
</dbReference>
<accession>A0ABV8TUF9</accession>
<gene>
    <name evidence="5" type="primary">rimI</name>
    <name evidence="5" type="ORF">ACFPET_02325</name>
</gene>
<evidence type="ECO:0000313" key="6">
    <source>
        <dbReference type="Proteomes" id="UP001595823"/>
    </source>
</evidence>
<dbReference type="GO" id="GO:0008999">
    <property type="term" value="F:protein-N-terminal-alanine acetyltransferase activity"/>
    <property type="evidence" value="ECO:0007669"/>
    <property type="project" value="UniProtKB-EC"/>
</dbReference>
<proteinExistence type="inferred from homology"/>
<dbReference type="NCBIfam" id="TIGR01575">
    <property type="entry name" value="rimI"/>
    <property type="match status" value="1"/>
</dbReference>
<evidence type="ECO:0000313" key="5">
    <source>
        <dbReference type="EMBL" id="MFC4334031.1"/>
    </source>
</evidence>
<dbReference type="RefSeq" id="WP_380617766.1">
    <property type="nucleotide sequence ID" value="NZ_JBHSDK010000002.1"/>
</dbReference>
<organism evidence="5 6">
    <name type="scientific">Salininema proteolyticum</name>
    <dbReference type="NCBI Taxonomy" id="1607685"/>
    <lineage>
        <taxon>Bacteria</taxon>
        <taxon>Bacillati</taxon>
        <taxon>Actinomycetota</taxon>
        <taxon>Actinomycetes</taxon>
        <taxon>Glycomycetales</taxon>
        <taxon>Glycomycetaceae</taxon>
        <taxon>Salininema</taxon>
    </lineage>
</organism>
<keyword evidence="5" id="KW-0687">Ribonucleoprotein</keyword>
<dbReference type="PANTHER" id="PTHR43877:SF2">
    <property type="entry name" value="AMINOALKYLPHOSPHONATE N-ACETYLTRANSFERASE-RELATED"/>
    <property type="match status" value="1"/>
</dbReference>
<dbReference type="EC" id="2.3.1.266" evidence="3"/>
<dbReference type="InterPro" id="IPR016181">
    <property type="entry name" value="Acyl_CoA_acyltransferase"/>
</dbReference>
<dbReference type="Proteomes" id="UP001595823">
    <property type="component" value="Unassembled WGS sequence"/>
</dbReference>
<evidence type="ECO:0000256" key="1">
    <source>
        <dbReference type="ARBA" id="ARBA00022679"/>
    </source>
</evidence>
<comment type="catalytic activity">
    <reaction evidence="3">
        <text>N-terminal L-alanyl-[ribosomal protein bS18] + acetyl-CoA = N-terminal N(alpha)-acetyl-L-alanyl-[ribosomal protein bS18] + CoA + H(+)</text>
        <dbReference type="Rhea" id="RHEA:43756"/>
        <dbReference type="Rhea" id="RHEA-COMP:10676"/>
        <dbReference type="Rhea" id="RHEA-COMP:10677"/>
        <dbReference type="ChEBI" id="CHEBI:15378"/>
        <dbReference type="ChEBI" id="CHEBI:57287"/>
        <dbReference type="ChEBI" id="CHEBI:57288"/>
        <dbReference type="ChEBI" id="CHEBI:64718"/>
        <dbReference type="ChEBI" id="CHEBI:83683"/>
        <dbReference type="EC" id="2.3.1.266"/>
    </reaction>
</comment>
<keyword evidence="2 5" id="KW-0012">Acyltransferase</keyword>
<reference evidence="6" key="1">
    <citation type="journal article" date="2019" name="Int. J. Syst. Evol. Microbiol.">
        <title>The Global Catalogue of Microorganisms (GCM) 10K type strain sequencing project: providing services to taxonomists for standard genome sequencing and annotation.</title>
        <authorList>
            <consortium name="The Broad Institute Genomics Platform"/>
            <consortium name="The Broad Institute Genome Sequencing Center for Infectious Disease"/>
            <person name="Wu L."/>
            <person name="Ma J."/>
        </authorList>
    </citation>
    <scope>NUCLEOTIDE SEQUENCE [LARGE SCALE GENOMIC DNA]</scope>
    <source>
        <strain evidence="6">IBRC-M 10908</strain>
    </source>
</reference>
<keyword evidence="1 5" id="KW-0808">Transferase</keyword>
<keyword evidence="5" id="KW-0689">Ribosomal protein</keyword>
<protein>
    <recommendedName>
        <fullName evidence="3">[Ribosomal protein bS18]-alanine N-acetyltransferase</fullName>
        <ecNumber evidence="3">2.3.1.266</ecNumber>
    </recommendedName>
</protein>
<dbReference type="EMBL" id="JBHSDK010000002">
    <property type="protein sequence ID" value="MFC4334031.1"/>
    <property type="molecule type" value="Genomic_DNA"/>
</dbReference>
<dbReference type="Pfam" id="PF00583">
    <property type="entry name" value="Acetyltransf_1"/>
    <property type="match status" value="1"/>
</dbReference>
<evidence type="ECO:0000259" key="4">
    <source>
        <dbReference type="PROSITE" id="PS51186"/>
    </source>
</evidence>
<keyword evidence="3" id="KW-0963">Cytoplasm</keyword>
<sequence length="147" mass="16333">MARLERFRWWDIPAVVDMEKEIFGVEAWSAVSFWSELAAGVRYRAAWHEGRLVGYAGLALPEGAEEAWINNIAVSAESRRLGIGRTLLDDMLAEAVAGGRKAVLLEVAVDNGPAQRLYAAYGFEGIAVRRNYYQATRTDAAVMRLDL</sequence>
<comment type="similarity">
    <text evidence="3">Belongs to the acetyltransferase family. RimI subfamily.</text>
</comment>
<dbReference type="SUPFAM" id="SSF55729">
    <property type="entry name" value="Acyl-CoA N-acyltransferases (Nat)"/>
    <property type="match status" value="1"/>
</dbReference>
<comment type="caution">
    <text evidence="5">The sequence shown here is derived from an EMBL/GenBank/DDBJ whole genome shotgun (WGS) entry which is preliminary data.</text>
</comment>
<dbReference type="CDD" id="cd04301">
    <property type="entry name" value="NAT_SF"/>
    <property type="match status" value="1"/>
</dbReference>
<dbReference type="InterPro" id="IPR000182">
    <property type="entry name" value="GNAT_dom"/>
</dbReference>
<evidence type="ECO:0000256" key="2">
    <source>
        <dbReference type="ARBA" id="ARBA00023315"/>
    </source>
</evidence>
<dbReference type="PANTHER" id="PTHR43877">
    <property type="entry name" value="AMINOALKYLPHOSPHONATE N-ACETYLTRANSFERASE-RELATED-RELATED"/>
    <property type="match status" value="1"/>
</dbReference>
<evidence type="ECO:0000256" key="3">
    <source>
        <dbReference type="RuleBase" id="RU363094"/>
    </source>
</evidence>
<dbReference type="InterPro" id="IPR006464">
    <property type="entry name" value="AcTrfase_RimI/Ard1"/>
</dbReference>
<comment type="function">
    <text evidence="3">Acetylates the N-terminal alanine of ribosomal protein bS18.</text>
</comment>
<comment type="subcellular location">
    <subcellularLocation>
        <location evidence="3">Cytoplasm</location>
    </subcellularLocation>
</comment>
<dbReference type="PROSITE" id="PS51186">
    <property type="entry name" value="GNAT"/>
    <property type="match status" value="1"/>
</dbReference>